<dbReference type="Pfam" id="PF00069">
    <property type="entry name" value="Pkinase"/>
    <property type="match status" value="1"/>
</dbReference>
<evidence type="ECO:0000256" key="1">
    <source>
        <dbReference type="SAM" id="MobiDB-lite"/>
    </source>
</evidence>
<gene>
    <name evidence="5" type="ORF">G195_002694</name>
</gene>
<feature type="transmembrane region" description="Helical" evidence="2">
    <location>
        <begin position="283"/>
        <end position="309"/>
    </location>
</feature>
<evidence type="ECO:0000259" key="4">
    <source>
        <dbReference type="PROSITE" id="PS50011"/>
    </source>
</evidence>
<dbReference type="InterPro" id="IPR051681">
    <property type="entry name" value="Ser/Thr_Kinases-Pseudokinases"/>
</dbReference>
<dbReference type="AlphaFoldDB" id="A0A8J4SFY6"/>
<dbReference type="InterPro" id="IPR000719">
    <property type="entry name" value="Prot_kinase_dom"/>
</dbReference>
<dbReference type="GO" id="GO:0004674">
    <property type="term" value="F:protein serine/threonine kinase activity"/>
    <property type="evidence" value="ECO:0007669"/>
    <property type="project" value="TreeGrafter"/>
</dbReference>
<dbReference type="PANTHER" id="PTHR44329:SF214">
    <property type="entry name" value="PROTEIN KINASE DOMAIN-CONTAINING PROTEIN"/>
    <property type="match status" value="1"/>
</dbReference>
<organism evidence="5 6">
    <name type="scientific">Phytophthora kernoviae 00238/432</name>
    <dbReference type="NCBI Taxonomy" id="1284355"/>
    <lineage>
        <taxon>Eukaryota</taxon>
        <taxon>Sar</taxon>
        <taxon>Stramenopiles</taxon>
        <taxon>Oomycota</taxon>
        <taxon>Peronosporomycetes</taxon>
        <taxon>Peronosporales</taxon>
        <taxon>Peronosporaceae</taxon>
        <taxon>Phytophthora</taxon>
    </lineage>
</organism>
<sequence>MNIFALIATGAAALLSMPTVHGHGYITKPPAQWTQGYPSNGYGSSISSDLWGPIDNSKYGYGPSGAIKFIEANLPKKYKTLSALIADKQELYSKSVDPECGLTAYKDSARSELPKELAFTGFTHPGPCEVWCDNTKVLYKADCQKAYPDIPATMSYDSSLCANANRLTIYWIAVHGDPWQVYADCVWLKGGSGRGSAPTSTAACVNRYIYATTDTTDNQGTTSTTTTDGNTQTTATDTNSQVTSSPEATSGASNNNNDQQANGESVNYDNGGQNSGSQEGGGLGIPVIVGIVVGSVAIVLMIAAFIIWYRRTKRSPQSPRYDTSHYTGTTSSRKEHHDRVYSSAIPVAVPISNGDYFEEISSTEILGRRSDMESNMLGGSWDDPEIQGARIPMENLRVQQLINRGGFGEVYLGTYRGYAVAVKRLLPDRRKNMREVEAFIVEIKIMLSMDHPRIVGCLGVAWDNVTDISAVTEYMEGGDLRSTLERFEQVEHRAHGFDDDKLKIALHIVEGLTYLHALNPPVLHRDLKSKNILLNKHLDAKLTDFGVSRESADVTMTAGVGTSLWMAPEVMIGDRYNEKADMFSFGVVLGELDCQDLPYSHAKETGTGRKLPSTAILQMVAAGQLRLEISKASPSSIYDLVMACTSLTQSDRPTAAEVYERLQSIARETLTISSRGIVEDEEFAL</sequence>
<dbReference type="PROSITE" id="PS00108">
    <property type="entry name" value="PROTEIN_KINASE_ST"/>
    <property type="match status" value="1"/>
</dbReference>
<dbReference type="Gene3D" id="3.30.200.20">
    <property type="entry name" value="Phosphorylase Kinase, domain 1"/>
    <property type="match status" value="1"/>
</dbReference>
<keyword evidence="2" id="KW-0472">Membrane</keyword>
<dbReference type="InterPro" id="IPR008271">
    <property type="entry name" value="Ser/Thr_kinase_AS"/>
</dbReference>
<evidence type="ECO:0000256" key="3">
    <source>
        <dbReference type="SAM" id="SignalP"/>
    </source>
</evidence>
<dbReference type="GO" id="GO:0005524">
    <property type="term" value="F:ATP binding"/>
    <property type="evidence" value="ECO:0007669"/>
    <property type="project" value="InterPro"/>
</dbReference>
<keyword evidence="2" id="KW-1133">Transmembrane helix</keyword>
<dbReference type="PANTHER" id="PTHR44329">
    <property type="entry name" value="SERINE/THREONINE-PROTEIN KINASE TNNI3K-RELATED"/>
    <property type="match status" value="1"/>
</dbReference>
<dbReference type="EMBL" id="AOFI03000077">
    <property type="protein sequence ID" value="KAF4322234.1"/>
    <property type="molecule type" value="Genomic_DNA"/>
</dbReference>
<feature type="domain" description="Protein kinase" evidence="4">
    <location>
        <begin position="396"/>
        <end position="670"/>
    </location>
</feature>
<comment type="caution">
    <text evidence="5">The sequence shown here is derived from an EMBL/GenBank/DDBJ whole genome shotgun (WGS) entry which is preliminary data.</text>
</comment>
<feature type="compositionally biased region" description="Low complexity" evidence="1">
    <location>
        <begin position="215"/>
        <end position="240"/>
    </location>
</feature>
<keyword evidence="2" id="KW-0812">Transmembrane</keyword>
<feature type="region of interest" description="Disordered" evidence="1">
    <location>
        <begin position="315"/>
        <end position="338"/>
    </location>
</feature>
<feature type="region of interest" description="Disordered" evidence="1">
    <location>
        <begin position="215"/>
        <end position="277"/>
    </location>
</feature>
<dbReference type="PROSITE" id="PS50011">
    <property type="entry name" value="PROTEIN_KINASE_DOM"/>
    <property type="match status" value="1"/>
</dbReference>
<feature type="signal peptide" evidence="3">
    <location>
        <begin position="1"/>
        <end position="22"/>
    </location>
</feature>
<dbReference type="Proteomes" id="UP000702964">
    <property type="component" value="Unassembled WGS sequence"/>
</dbReference>
<reference evidence="5" key="2">
    <citation type="submission" date="2020-02" db="EMBL/GenBank/DDBJ databases">
        <authorList>
            <person name="Studholme D.J."/>
        </authorList>
    </citation>
    <scope>NUCLEOTIDE SEQUENCE</scope>
    <source>
        <strain evidence="5">00238/432</strain>
    </source>
</reference>
<evidence type="ECO:0000313" key="5">
    <source>
        <dbReference type="EMBL" id="KAF4322234.1"/>
    </source>
</evidence>
<accession>A0A8J4SFY6</accession>
<evidence type="ECO:0000313" key="6">
    <source>
        <dbReference type="Proteomes" id="UP000702964"/>
    </source>
</evidence>
<name>A0A8J4SFY6_9STRA</name>
<feature type="compositionally biased region" description="Polar residues" evidence="1">
    <location>
        <begin position="315"/>
        <end position="331"/>
    </location>
</feature>
<dbReference type="InterPro" id="IPR011009">
    <property type="entry name" value="Kinase-like_dom_sf"/>
</dbReference>
<reference evidence="5" key="1">
    <citation type="journal article" date="2015" name="Genom Data">
        <title>Draft genome sequences of Phytophthora kernoviae and Phytophthora ramorum lineage EU2 from Scotland.</title>
        <authorList>
            <person name="Sambles C."/>
            <person name="Schlenzig A."/>
            <person name="O'Neill P."/>
            <person name="Grant M."/>
            <person name="Studholme D.J."/>
        </authorList>
    </citation>
    <scope>NUCLEOTIDE SEQUENCE</scope>
    <source>
        <strain evidence="5">00238/432</strain>
    </source>
</reference>
<dbReference type="Gene3D" id="1.10.510.10">
    <property type="entry name" value="Transferase(Phosphotransferase) domain 1"/>
    <property type="match status" value="1"/>
</dbReference>
<feature type="compositionally biased region" description="Polar residues" evidence="1">
    <location>
        <begin position="241"/>
        <end position="268"/>
    </location>
</feature>
<dbReference type="SUPFAM" id="SSF56112">
    <property type="entry name" value="Protein kinase-like (PK-like)"/>
    <property type="match status" value="1"/>
</dbReference>
<proteinExistence type="predicted"/>
<keyword evidence="3" id="KW-0732">Signal</keyword>
<evidence type="ECO:0000256" key="2">
    <source>
        <dbReference type="SAM" id="Phobius"/>
    </source>
</evidence>
<feature type="chain" id="PRO_5035310559" description="Protein kinase domain-containing protein" evidence="3">
    <location>
        <begin position="23"/>
        <end position="685"/>
    </location>
</feature>
<dbReference type="SMART" id="SM00220">
    <property type="entry name" value="S_TKc"/>
    <property type="match status" value="1"/>
</dbReference>
<protein>
    <recommendedName>
        <fullName evidence="4">Protein kinase domain-containing protein</fullName>
    </recommendedName>
</protein>